<protein>
    <recommendedName>
        <fullName evidence="4">DUF4410 domain-containing protein</fullName>
    </recommendedName>
</protein>
<dbReference type="AlphaFoldDB" id="A0A3A3FP35"/>
<dbReference type="OrthoDB" id="8717831at2"/>
<dbReference type="EMBL" id="QYUO01000001">
    <property type="protein sequence ID" value="RJF97220.1"/>
    <property type="molecule type" value="Genomic_DNA"/>
</dbReference>
<evidence type="ECO:0000313" key="2">
    <source>
        <dbReference type="EMBL" id="RJF97220.1"/>
    </source>
</evidence>
<sequence>MKHNKKIASATAATLVLLAGCATQVKTPTTSVNPAPEMAFSRYNTFTLKPINTTESCDKQHGGDVALNEIQASLDRKLGATINTWNTRKAKGVAERKLVIEPVCSDAKLVGGAARFWGGALAGSSAIVMKIRYVDQSTGKTIAEPVFYQRAAAMGGAWTMGATDKNMLVRIVDLMTEYTINNYQQAVGGPTGL</sequence>
<feature type="chain" id="PRO_5017341781" description="DUF4410 domain-containing protein" evidence="1">
    <location>
        <begin position="22"/>
        <end position="193"/>
    </location>
</feature>
<evidence type="ECO:0000256" key="1">
    <source>
        <dbReference type="SAM" id="SignalP"/>
    </source>
</evidence>
<organism evidence="2 3">
    <name type="scientific">Noviherbaspirillum saxi</name>
    <dbReference type="NCBI Taxonomy" id="2320863"/>
    <lineage>
        <taxon>Bacteria</taxon>
        <taxon>Pseudomonadati</taxon>
        <taxon>Pseudomonadota</taxon>
        <taxon>Betaproteobacteria</taxon>
        <taxon>Burkholderiales</taxon>
        <taxon>Oxalobacteraceae</taxon>
        <taxon>Noviherbaspirillum</taxon>
    </lineage>
</organism>
<keyword evidence="3" id="KW-1185">Reference proteome</keyword>
<accession>A0A3A3FP35</accession>
<evidence type="ECO:0008006" key="4">
    <source>
        <dbReference type="Google" id="ProtNLM"/>
    </source>
</evidence>
<evidence type="ECO:0000313" key="3">
    <source>
        <dbReference type="Proteomes" id="UP000265955"/>
    </source>
</evidence>
<dbReference type="Proteomes" id="UP000265955">
    <property type="component" value="Unassembled WGS sequence"/>
</dbReference>
<proteinExistence type="predicted"/>
<dbReference type="PROSITE" id="PS51257">
    <property type="entry name" value="PROKAR_LIPOPROTEIN"/>
    <property type="match status" value="1"/>
</dbReference>
<dbReference type="RefSeq" id="WP_119767171.1">
    <property type="nucleotide sequence ID" value="NZ_QYUO01000001.1"/>
</dbReference>
<name>A0A3A3FP35_9BURK</name>
<gene>
    <name evidence="2" type="ORF">D3871_00735</name>
</gene>
<keyword evidence="1" id="KW-0732">Signal</keyword>
<comment type="caution">
    <text evidence="2">The sequence shown here is derived from an EMBL/GenBank/DDBJ whole genome shotgun (WGS) entry which is preliminary data.</text>
</comment>
<feature type="signal peptide" evidence="1">
    <location>
        <begin position="1"/>
        <end position="21"/>
    </location>
</feature>
<reference evidence="3" key="1">
    <citation type="submission" date="2018-09" db="EMBL/GenBank/DDBJ databases">
        <authorList>
            <person name="Zhu H."/>
        </authorList>
    </citation>
    <scope>NUCLEOTIDE SEQUENCE [LARGE SCALE GENOMIC DNA]</scope>
    <source>
        <strain evidence="3">K1R23-30</strain>
    </source>
</reference>